<dbReference type="PANTHER" id="PTHR22946:SF9">
    <property type="entry name" value="POLYKETIDE TRANSFERASE AF380"/>
    <property type="match status" value="1"/>
</dbReference>
<dbReference type="SUPFAM" id="SSF53474">
    <property type="entry name" value="alpha/beta-Hydrolases"/>
    <property type="match status" value="1"/>
</dbReference>
<dbReference type="GO" id="GO:0008239">
    <property type="term" value="F:dipeptidyl-peptidase activity"/>
    <property type="evidence" value="ECO:0007669"/>
    <property type="project" value="InterPro"/>
</dbReference>
<evidence type="ECO:0000313" key="4">
    <source>
        <dbReference type="Proteomes" id="UP000298429"/>
    </source>
</evidence>
<feature type="domain" description="Xaa-Pro dipeptidyl-peptidase C-terminal" evidence="2">
    <location>
        <begin position="350"/>
        <end position="580"/>
    </location>
</feature>
<name>A0A5F2AYN1_9LEPT</name>
<dbReference type="InterPro" id="IPR050261">
    <property type="entry name" value="FrsA_esterase"/>
</dbReference>
<evidence type="ECO:0000313" key="3">
    <source>
        <dbReference type="EMBL" id="TGL93489.1"/>
    </source>
</evidence>
<organism evidence="3 4">
    <name type="scientific">Leptospira barantonii</name>
    <dbReference type="NCBI Taxonomy" id="2023184"/>
    <lineage>
        <taxon>Bacteria</taxon>
        <taxon>Pseudomonadati</taxon>
        <taxon>Spirochaetota</taxon>
        <taxon>Spirochaetia</taxon>
        <taxon>Leptospirales</taxon>
        <taxon>Leptospiraceae</taxon>
        <taxon>Leptospira</taxon>
    </lineage>
</organism>
<dbReference type="Gene3D" id="3.40.50.1820">
    <property type="entry name" value="alpha/beta hydrolase"/>
    <property type="match status" value="1"/>
</dbReference>
<evidence type="ECO:0000259" key="2">
    <source>
        <dbReference type="SMART" id="SM00939"/>
    </source>
</evidence>
<protein>
    <submittedName>
        <fullName evidence="3">Esterase</fullName>
    </submittedName>
</protein>
<dbReference type="Proteomes" id="UP000298429">
    <property type="component" value="Unassembled WGS sequence"/>
</dbReference>
<keyword evidence="1" id="KW-0378">Hydrolase</keyword>
<dbReference type="Pfam" id="PF02129">
    <property type="entry name" value="Peptidase_S15"/>
    <property type="match status" value="1"/>
</dbReference>
<accession>A0A5F2AYN1</accession>
<proteinExistence type="predicted"/>
<dbReference type="InterPro" id="IPR008979">
    <property type="entry name" value="Galactose-bd-like_sf"/>
</dbReference>
<dbReference type="GO" id="GO:0052689">
    <property type="term" value="F:carboxylic ester hydrolase activity"/>
    <property type="evidence" value="ECO:0007669"/>
    <property type="project" value="UniProtKB-ARBA"/>
</dbReference>
<dbReference type="PANTHER" id="PTHR22946">
    <property type="entry name" value="DIENELACTONE HYDROLASE DOMAIN-CONTAINING PROTEIN-RELATED"/>
    <property type="match status" value="1"/>
</dbReference>
<dbReference type="SMART" id="SM00939">
    <property type="entry name" value="PepX_C"/>
    <property type="match status" value="1"/>
</dbReference>
<evidence type="ECO:0000256" key="1">
    <source>
        <dbReference type="ARBA" id="ARBA00022801"/>
    </source>
</evidence>
<dbReference type="EMBL" id="RQGN01000098">
    <property type="protein sequence ID" value="TGL93489.1"/>
    <property type="molecule type" value="Genomic_DNA"/>
</dbReference>
<dbReference type="InterPro" id="IPR013736">
    <property type="entry name" value="Xaa-Pro_dipept_C"/>
</dbReference>
<dbReference type="InterPro" id="IPR029058">
    <property type="entry name" value="AB_hydrolase_fold"/>
</dbReference>
<dbReference type="InterPro" id="IPR000383">
    <property type="entry name" value="Xaa-Pro-like_dom"/>
</dbReference>
<comment type="caution">
    <text evidence="3">The sequence shown here is derived from an EMBL/GenBank/DDBJ whole genome shotgun (WGS) entry which is preliminary data.</text>
</comment>
<sequence length="582" mass="62381">MRIGFKTMSVLKTGTTAILFLLYLNCGDGNGNSSKENIAALAALLPGASQNVLNTNAPASTFQQGITSEQINAAFQAENNGSFTFNDSITVRSADGTVLAANLFQPKNLVSGQKYPAVIFVNSWALNEYEYLVPAAKLAKKGYIVLSYSTRGFGVSGGLINTAGLKDRADLTAIVDWLLANTQADVANIGISGISYGAGISLIGVSFEPRIKTAVAMSGWGDLKRSLYGNDTPRLVWGLILVGAGYFTGKMDPVIAENFGKLLSHTDIAGVTTWAAERSPASLASQLNASGKPVYISSNFEDFLFNPNQMLDYFASLTVPKKLDLNEGIHATAEVGGILGLSNPVWTNAYDWFDYWLKGIDNGIMNKPQVTFQKRFNGDRVTLPSWPSPTVSEKTYYLKPRTLFADGKISTTQNTNNSNTGILSGADTIATTGIPLLSDILASHLEVPVTASLDWLSRINGIVYESDATSSVLKIRGKIFWKGQVSSSLGKANVNVYFYDVAKNGVGKLITHGTASIYASAYETVDLTIDLNAVAYDVPAGNKIAIAIDTFDPQYAVPTALVYGLDVKHNPNKQSTLSIQSE</sequence>
<dbReference type="Pfam" id="PF08530">
    <property type="entry name" value="PepX_C"/>
    <property type="match status" value="1"/>
</dbReference>
<dbReference type="AlphaFoldDB" id="A0A5F2AYN1"/>
<reference evidence="3 4" key="1">
    <citation type="journal article" date="2019" name="PLoS Negl. Trop. Dis.">
        <title>Revisiting the worldwide diversity of Leptospira species in the environment.</title>
        <authorList>
            <person name="Vincent A.T."/>
            <person name="Schiettekatte O."/>
            <person name="Bourhy P."/>
            <person name="Veyrier F.J."/>
            <person name="Picardeau M."/>
        </authorList>
    </citation>
    <scope>NUCLEOTIDE SEQUENCE [LARGE SCALE GENOMIC DNA]</scope>
    <source>
        <strain evidence="3 4">201702444</strain>
    </source>
</reference>
<dbReference type="Gene3D" id="2.60.120.260">
    <property type="entry name" value="Galactose-binding domain-like"/>
    <property type="match status" value="1"/>
</dbReference>
<dbReference type="OrthoDB" id="319764at2"/>
<gene>
    <name evidence="3" type="ORF">EHQ76_17595</name>
</gene>
<dbReference type="SUPFAM" id="SSF49785">
    <property type="entry name" value="Galactose-binding domain-like"/>
    <property type="match status" value="1"/>
</dbReference>